<dbReference type="OrthoDB" id="108476at2"/>
<proteinExistence type="predicted"/>
<dbReference type="Gene3D" id="3.40.50.150">
    <property type="entry name" value="Vaccinia Virus protein VP39"/>
    <property type="match status" value="1"/>
</dbReference>
<gene>
    <name evidence="2" type="ORF">F4W18_16460</name>
</gene>
<name>A0A5M9NKD5_9VIBR</name>
<dbReference type="GO" id="GO:0008168">
    <property type="term" value="F:methyltransferase activity"/>
    <property type="evidence" value="ECO:0007669"/>
    <property type="project" value="UniProtKB-KW"/>
</dbReference>
<dbReference type="CDD" id="cd02440">
    <property type="entry name" value="AdoMet_MTases"/>
    <property type="match status" value="1"/>
</dbReference>
<comment type="caution">
    <text evidence="2">The sequence shown here is derived from an EMBL/GenBank/DDBJ whole genome shotgun (WGS) entry which is preliminary data.</text>
</comment>
<accession>A0A5M9NKD5</accession>
<reference evidence="2 3" key="1">
    <citation type="submission" date="2019-09" db="EMBL/GenBank/DDBJ databases">
        <title>Draft genome sequence of various Type strains from the CCUG.</title>
        <authorList>
            <person name="Pineiro-Iglesias B."/>
            <person name="Tunovic T."/>
            <person name="Unosson C."/>
            <person name="Inganas E."/>
            <person name="Ohlen M."/>
            <person name="Cardew S."/>
            <person name="Jensie-Markopoulos S."/>
            <person name="Salva-Serra F."/>
            <person name="Jaen-Luchoro D."/>
            <person name="Karlsson R."/>
            <person name="Svensson-Stadler L."/>
            <person name="Chun J."/>
            <person name="Moore E."/>
        </authorList>
    </citation>
    <scope>NUCLEOTIDE SEQUENCE [LARGE SCALE GENOMIC DNA]</scope>
    <source>
        <strain evidence="2 3">CCUG 56969T</strain>
    </source>
</reference>
<dbReference type="RefSeq" id="WP_086711766.1">
    <property type="nucleotide sequence ID" value="NZ_AP025492.1"/>
</dbReference>
<dbReference type="EMBL" id="VXJS01000010">
    <property type="protein sequence ID" value="KAA8671125.1"/>
    <property type="molecule type" value="Genomic_DNA"/>
</dbReference>
<keyword evidence="2" id="KW-0489">Methyltransferase</keyword>
<evidence type="ECO:0000259" key="1">
    <source>
        <dbReference type="Pfam" id="PF13847"/>
    </source>
</evidence>
<dbReference type="SUPFAM" id="SSF53335">
    <property type="entry name" value="S-adenosyl-L-methionine-dependent methyltransferases"/>
    <property type="match status" value="1"/>
</dbReference>
<dbReference type="GO" id="GO:0032259">
    <property type="term" value="P:methylation"/>
    <property type="evidence" value="ECO:0007669"/>
    <property type="project" value="UniProtKB-KW"/>
</dbReference>
<dbReference type="Pfam" id="PF13847">
    <property type="entry name" value="Methyltransf_31"/>
    <property type="match status" value="1"/>
</dbReference>
<organism evidence="2 3">
    <name type="scientific">Vibrio gigantis</name>
    <dbReference type="NCBI Taxonomy" id="296199"/>
    <lineage>
        <taxon>Bacteria</taxon>
        <taxon>Pseudomonadati</taxon>
        <taxon>Pseudomonadota</taxon>
        <taxon>Gammaproteobacteria</taxon>
        <taxon>Vibrionales</taxon>
        <taxon>Vibrionaceae</taxon>
        <taxon>Vibrio</taxon>
    </lineage>
</organism>
<evidence type="ECO:0000313" key="3">
    <source>
        <dbReference type="Proteomes" id="UP000322521"/>
    </source>
</evidence>
<evidence type="ECO:0000313" key="2">
    <source>
        <dbReference type="EMBL" id="KAA8671125.1"/>
    </source>
</evidence>
<dbReference type="InterPro" id="IPR029063">
    <property type="entry name" value="SAM-dependent_MTases_sf"/>
</dbReference>
<keyword evidence="2" id="KW-0808">Transferase</keyword>
<protein>
    <submittedName>
        <fullName evidence="2">Methyltransferase domain-containing protein</fullName>
    </submittedName>
</protein>
<dbReference type="AlphaFoldDB" id="A0A5M9NKD5"/>
<sequence length="248" mass="28777">MKLLKLIKKRKHERVKKERLLEQRRILKDIFLDDTTVRNGPFKGMSYIPDSHGSMLLPKITGSYEEPIQHWVEDVIHNKEYKDLIDIGCAEGYYACGFALKMPNTNIWAFDISEEAQKLTQELAQKNALTNVTVGGICSSDRLNELCQEGTLVFCDIEGGEKDLLLPEYIPNLKKVDLIIESHDCIVPNITEELISRFKDSHNITMIIDYPNRVKPYQFPVSPNDSEFKLIFDERRSKYMRFLYLTAK</sequence>
<dbReference type="Proteomes" id="UP000322521">
    <property type="component" value="Unassembled WGS sequence"/>
</dbReference>
<feature type="domain" description="Methyltransferase" evidence="1">
    <location>
        <begin position="82"/>
        <end position="134"/>
    </location>
</feature>
<dbReference type="InterPro" id="IPR025714">
    <property type="entry name" value="Methyltranfer_dom"/>
</dbReference>
<keyword evidence="3" id="KW-1185">Reference proteome</keyword>